<protein>
    <submittedName>
        <fullName evidence="1">Uncharacterized protein</fullName>
    </submittedName>
</protein>
<dbReference type="EMBL" id="VRLW01000001">
    <property type="protein sequence ID" value="KAA1257909.1"/>
    <property type="molecule type" value="Genomic_DNA"/>
</dbReference>
<dbReference type="Proteomes" id="UP000322699">
    <property type="component" value="Unassembled WGS sequence"/>
</dbReference>
<comment type="caution">
    <text evidence="1">The sequence shown here is derived from an EMBL/GenBank/DDBJ whole genome shotgun (WGS) entry which is preliminary data.</text>
</comment>
<name>A0A5B1CDQ9_9BACT</name>
<keyword evidence="2" id="KW-1185">Reference proteome</keyword>
<organism evidence="1 2">
    <name type="scientific">Rubripirellula obstinata</name>
    <dbReference type="NCBI Taxonomy" id="406547"/>
    <lineage>
        <taxon>Bacteria</taxon>
        <taxon>Pseudomonadati</taxon>
        <taxon>Planctomycetota</taxon>
        <taxon>Planctomycetia</taxon>
        <taxon>Pirellulales</taxon>
        <taxon>Pirellulaceae</taxon>
        <taxon>Rubripirellula</taxon>
    </lineage>
</organism>
<gene>
    <name evidence="1" type="ORF">LF1_03990</name>
</gene>
<reference evidence="1 2" key="1">
    <citation type="submission" date="2019-08" db="EMBL/GenBank/DDBJ databases">
        <title>Deep-cultivation of Planctomycetes and their phenomic and genomic characterization uncovers novel biology.</title>
        <authorList>
            <person name="Wiegand S."/>
            <person name="Jogler M."/>
            <person name="Boedeker C."/>
            <person name="Pinto D."/>
            <person name="Vollmers J."/>
            <person name="Rivas-Marin E."/>
            <person name="Kohn T."/>
            <person name="Peeters S.H."/>
            <person name="Heuer A."/>
            <person name="Rast P."/>
            <person name="Oberbeckmann S."/>
            <person name="Bunk B."/>
            <person name="Jeske O."/>
            <person name="Meyerdierks A."/>
            <person name="Storesund J.E."/>
            <person name="Kallscheuer N."/>
            <person name="Luecker S."/>
            <person name="Lage O.M."/>
            <person name="Pohl T."/>
            <person name="Merkel B.J."/>
            <person name="Hornburger P."/>
            <person name="Mueller R.-W."/>
            <person name="Bruemmer F."/>
            <person name="Labrenz M."/>
            <person name="Spormann A.M."/>
            <person name="Op Den Camp H."/>
            <person name="Overmann J."/>
            <person name="Amann R."/>
            <person name="Jetten M.S.M."/>
            <person name="Mascher T."/>
            <person name="Medema M.H."/>
            <person name="Devos D.P."/>
            <person name="Kaster A.-K."/>
            <person name="Ovreas L."/>
            <person name="Rohde M."/>
            <person name="Galperin M.Y."/>
            <person name="Jogler C."/>
        </authorList>
    </citation>
    <scope>NUCLEOTIDE SEQUENCE [LARGE SCALE GENOMIC DNA]</scope>
    <source>
        <strain evidence="1 2">LF1</strain>
    </source>
</reference>
<dbReference type="AlphaFoldDB" id="A0A5B1CDQ9"/>
<sequence length="60" mass="6795">MPTRLNDLETLYGADGYRHIIFLHSFFWLRLAAEELSRNSFPVFPSLVPPGFSSLLAAPD</sequence>
<accession>A0A5B1CDQ9</accession>
<evidence type="ECO:0000313" key="1">
    <source>
        <dbReference type="EMBL" id="KAA1257909.1"/>
    </source>
</evidence>
<evidence type="ECO:0000313" key="2">
    <source>
        <dbReference type="Proteomes" id="UP000322699"/>
    </source>
</evidence>
<proteinExistence type="predicted"/>